<evidence type="ECO:0000259" key="2">
    <source>
        <dbReference type="Pfam" id="PF11706"/>
    </source>
</evidence>
<dbReference type="RefSeq" id="WP_241061515.1">
    <property type="nucleotide sequence ID" value="NZ_JAKWJU010000002.1"/>
</dbReference>
<gene>
    <name evidence="3" type="ORF">MMA15_20000</name>
</gene>
<dbReference type="Pfam" id="PF07336">
    <property type="entry name" value="ABATE"/>
    <property type="match status" value="1"/>
</dbReference>
<dbReference type="InterPro" id="IPR023286">
    <property type="entry name" value="ABATE_dom_sf"/>
</dbReference>
<accession>A0ABS9T255</accession>
<proteinExistence type="predicted"/>
<dbReference type="PANTHER" id="PTHR35525:SF3">
    <property type="entry name" value="BLL6575 PROTEIN"/>
    <property type="match status" value="1"/>
</dbReference>
<evidence type="ECO:0000313" key="4">
    <source>
        <dbReference type="Proteomes" id="UP001166784"/>
    </source>
</evidence>
<reference evidence="3" key="2">
    <citation type="journal article" date="2023" name="Int. J. Syst. Evol. Microbiol.">
        <title>Streptomyces marispadix sp. nov., isolated from marine beach sediment of the Northern Coast of Portugal.</title>
        <authorList>
            <person name="dos Santos J.D.N."/>
            <person name="Vitorino I.R."/>
            <person name="Kallscheuer N."/>
            <person name="Srivastava A."/>
            <person name="Krautwurst S."/>
            <person name="Marz M."/>
            <person name="Jogler C."/>
            <person name="Lobo Da Cunha A."/>
            <person name="Catita J."/>
            <person name="Goncalves H."/>
            <person name="Gonzalez I."/>
            <person name="Reyes F."/>
            <person name="Lage O.M."/>
        </authorList>
    </citation>
    <scope>NUCLEOTIDE SEQUENCE</scope>
    <source>
        <strain evidence="3">M600PL45_2</strain>
    </source>
</reference>
<feature type="domain" description="Zinc finger CGNR" evidence="2">
    <location>
        <begin position="138"/>
        <end position="181"/>
    </location>
</feature>
<dbReference type="PANTHER" id="PTHR35525">
    <property type="entry name" value="BLL6575 PROTEIN"/>
    <property type="match status" value="1"/>
</dbReference>
<organism evidence="3 4">
    <name type="scientific">Streptomyces marispadix</name>
    <dbReference type="NCBI Taxonomy" id="2922868"/>
    <lineage>
        <taxon>Bacteria</taxon>
        <taxon>Bacillati</taxon>
        <taxon>Actinomycetota</taxon>
        <taxon>Actinomycetes</taxon>
        <taxon>Kitasatosporales</taxon>
        <taxon>Streptomycetaceae</taxon>
        <taxon>Streptomyces</taxon>
    </lineage>
</organism>
<dbReference type="Proteomes" id="UP001166784">
    <property type="component" value="Unassembled WGS sequence"/>
</dbReference>
<dbReference type="InterPro" id="IPR021005">
    <property type="entry name" value="Znf_CGNR"/>
</dbReference>
<dbReference type="Pfam" id="PF11706">
    <property type="entry name" value="zf-CGNR"/>
    <property type="match status" value="1"/>
</dbReference>
<feature type="region of interest" description="Disordered" evidence="1">
    <location>
        <begin position="174"/>
        <end position="193"/>
    </location>
</feature>
<dbReference type="SUPFAM" id="SSF160904">
    <property type="entry name" value="Jann2411-like"/>
    <property type="match status" value="1"/>
</dbReference>
<name>A0ABS9T255_9ACTN</name>
<reference evidence="3" key="1">
    <citation type="submission" date="2022-03" db="EMBL/GenBank/DDBJ databases">
        <authorList>
            <person name="Santos J.D.N."/>
            <person name="Kallscheuer N."/>
            <person name="Jogler C."/>
            <person name="Lage O.M."/>
        </authorList>
    </citation>
    <scope>NUCLEOTIDE SEQUENCE</scope>
    <source>
        <strain evidence="3">M600PL45_2</strain>
    </source>
</reference>
<dbReference type="EMBL" id="JAKWJU010000002">
    <property type="protein sequence ID" value="MCH6162588.1"/>
    <property type="molecule type" value="Genomic_DNA"/>
</dbReference>
<evidence type="ECO:0000256" key="1">
    <source>
        <dbReference type="SAM" id="MobiDB-lite"/>
    </source>
</evidence>
<evidence type="ECO:0000313" key="3">
    <source>
        <dbReference type="EMBL" id="MCH6162588.1"/>
    </source>
</evidence>
<dbReference type="Gene3D" id="1.10.3300.10">
    <property type="entry name" value="Jann2411-like domain"/>
    <property type="match status" value="1"/>
</dbReference>
<protein>
    <submittedName>
        <fullName evidence="3">ABATE domain-containing protein</fullName>
    </submittedName>
</protein>
<comment type="caution">
    <text evidence="3">The sequence shown here is derived from an EMBL/GenBank/DDBJ whole genome shotgun (WGS) entry which is preliminary data.</text>
</comment>
<dbReference type="InterPro" id="IPR010852">
    <property type="entry name" value="ABATE"/>
</dbReference>
<sequence>MSDFVFVSGRSCLDLAGTKLWRRSAHTELLDSPDALRQWIAEAELVDDPGHLDGHDLDRVRRLRESVYGLVWAWLPGQEAATGTEEDLARVNDAARLPLPKLQMNAQGALTRLGGVDEVLGAVARDAIDLLSSRHIRRTKECAGSDCTRLFVDLSRSGARRWCGMAECGNKRKAADYRQRKKQQTSKTSGSGG</sequence>
<keyword evidence="4" id="KW-1185">Reference proteome</keyword>